<comment type="caution">
    <text evidence="4">The sequence shown here is derived from an EMBL/GenBank/DDBJ whole genome shotgun (WGS) entry which is preliminary data.</text>
</comment>
<dbReference type="PANTHER" id="PTHR12128">
    <property type="entry name" value="DIHYDRODIPICOLINATE SYNTHASE"/>
    <property type="match status" value="1"/>
</dbReference>
<evidence type="ECO:0000313" key="5">
    <source>
        <dbReference type="Proteomes" id="UP000052068"/>
    </source>
</evidence>
<gene>
    <name evidence="4" type="ORF">RS75_03125</name>
</gene>
<comment type="similarity">
    <text evidence="1 3">Belongs to the DapA family.</text>
</comment>
<dbReference type="InterPro" id="IPR002220">
    <property type="entry name" value="DapA-like"/>
</dbReference>
<reference evidence="4 5" key="1">
    <citation type="submission" date="2015-03" db="EMBL/GenBank/DDBJ databases">
        <title>Draft Genome Sequences of Agrobacterium nepotum Strain 39/7T (= CFBP 7436T = LMG 26435T) and Agrobacterium sp. Strain KFB 330 (= CFBP 8308 = LMG 28674).</title>
        <authorList>
            <person name="Kuzmanovic N."/>
            <person name="Pulawska J."/>
            <person name="Obradovic A."/>
        </authorList>
    </citation>
    <scope>NUCLEOTIDE SEQUENCE [LARGE SCALE GENOMIC DNA]</scope>
    <source>
        <strain evidence="4 5">39/7</strain>
    </source>
</reference>
<dbReference type="PRINTS" id="PR00146">
    <property type="entry name" value="DHPICSNTHASE"/>
</dbReference>
<organism evidence="4 5">
    <name type="scientific">Rhizobium nepotum 39/7</name>
    <dbReference type="NCBI Taxonomy" id="1368418"/>
    <lineage>
        <taxon>Bacteria</taxon>
        <taxon>Pseudomonadati</taxon>
        <taxon>Pseudomonadota</taxon>
        <taxon>Alphaproteobacteria</taxon>
        <taxon>Hyphomicrobiales</taxon>
        <taxon>Rhizobiaceae</taxon>
        <taxon>Rhizobium/Agrobacterium group</taxon>
        <taxon>Rhizobium</taxon>
    </lineage>
</organism>
<evidence type="ECO:0000313" key="4">
    <source>
        <dbReference type="EMBL" id="KJF69609.1"/>
    </source>
</evidence>
<sequence>MATRFKGLSAFPITPADEAGRVDTQAFSALIERLDTAAVDSVGILGSTGIYMYLSREERRRTVEAAAAVLKGKRTLMAGVGALRTDEAVALAKDAEAAGADALLLAPVSYTPLTQEEAYHHFAAVAGATALPLAIYNNPSTTRFSFSDELLVRLAYIPNIRAIKMPLPADSDYAGELARLRPKLTDGFAIGYSGDWGCAEATLAGGDTWYSVVGGLLPVSALRLMRAAEGGDAEEVRRIDAAFQPLWALFKEFGSIRVVYAAANMLSLTVCEPPRPILPLTSAERQRVEEALDALSSLEAAP</sequence>
<proteinExistence type="inferred from homology"/>
<dbReference type="Pfam" id="PF00701">
    <property type="entry name" value="DHDPS"/>
    <property type="match status" value="1"/>
</dbReference>
<dbReference type="SUPFAM" id="SSF51569">
    <property type="entry name" value="Aldolase"/>
    <property type="match status" value="1"/>
</dbReference>
<dbReference type="PIRSF" id="PIRSF001365">
    <property type="entry name" value="DHDPS"/>
    <property type="match status" value="1"/>
</dbReference>
<dbReference type="Gene3D" id="3.20.20.70">
    <property type="entry name" value="Aldolase class I"/>
    <property type="match status" value="1"/>
</dbReference>
<evidence type="ECO:0000256" key="2">
    <source>
        <dbReference type="ARBA" id="ARBA00023239"/>
    </source>
</evidence>
<dbReference type="CDD" id="cd00408">
    <property type="entry name" value="DHDPS-like"/>
    <property type="match status" value="1"/>
</dbReference>
<dbReference type="SMART" id="SM01130">
    <property type="entry name" value="DHDPS"/>
    <property type="match status" value="1"/>
</dbReference>
<dbReference type="RefSeq" id="WP_045017346.1">
    <property type="nucleotide sequence ID" value="NZ_JWJH01000002.1"/>
</dbReference>
<evidence type="ECO:0000256" key="3">
    <source>
        <dbReference type="PIRNR" id="PIRNR001365"/>
    </source>
</evidence>
<dbReference type="EMBL" id="JWJH01000002">
    <property type="protein sequence ID" value="KJF69609.1"/>
    <property type="molecule type" value="Genomic_DNA"/>
</dbReference>
<protein>
    <submittedName>
        <fullName evidence="4">Dihydrodipicolinate synthase</fullName>
    </submittedName>
</protein>
<dbReference type="InterPro" id="IPR013785">
    <property type="entry name" value="Aldolase_TIM"/>
</dbReference>
<name>A0ABR5CY37_9HYPH</name>
<dbReference type="PANTHER" id="PTHR12128:SF66">
    <property type="entry name" value="4-HYDROXY-2-OXOGLUTARATE ALDOLASE, MITOCHONDRIAL"/>
    <property type="match status" value="1"/>
</dbReference>
<evidence type="ECO:0000256" key="1">
    <source>
        <dbReference type="ARBA" id="ARBA00007592"/>
    </source>
</evidence>
<keyword evidence="5" id="KW-1185">Reference proteome</keyword>
<accession>A0ABR5CY37</accession>
<keyword evidence="2 3" id="KW-0456">Lyase</keyword>
<dbReference type="Proteomes" id="UP000052068">
    <property type="component" value="Unassembled WGS sequence"/>
</dbReference>